<name>A0AAD8ICV1_9APIA</name>
<organism evidence="3 4">
    <name type="scientific">Heracleum sosnowskyi</name>
    <dbReference type="NCBI Taxonomy" id="360622"/>
    <lineage>
        <taxon>Eukaryota</taxon>
        <taxon>Viridiplantae</taxon>
        <taxon>Streptophyta</taxon>
        <taxon>Embryophyta</taxon>
        <taxon>Tracheophyta</taxon>
        <taxon>Spermatophyta</taxon>
        <taxon>Magnoliopsida</taxon>
        <taxon>eudicotyledons</taxon>
        <taxon>Gunneridae</taxon>
        <taxon>Pentapetalae</taxon>
        <taxon>asterids</taxon>
        <taxon>campanulids</taxon>
        <taxon>Apiales</taxon>
        <taxon>Apiaceae</taxon>
        <taxon>Apioideae</taxon>
        <taxon>apioid superclade</taxon>
        <taxon>Tordylieae</taxon>
        <taxon>Tordyliinae</taxon>
        <taxon>Heracleum</taxon>
    </lineage>
</organism>
<dbReference type="AlphaFoldDB" id="A0AAD8ICV1"/>
<dbReference type="InterPro" id="IPR027410">
    <property type="entry name" value="TCP-1-like_intermed_sf"/>
</dbReference>
<evidence type="ECO:0000313" key="3">
    <source>
        <dbReference type="EMBL" id="KAK1381625.1"/>
    </source>
</evidence>
<dbReference type="Gene3D" id="3.50.7.10">
    <property type="entry name" value="GroEL"/>
    <property type="match status" value="1"/>
</dbReference>
<keyword evidence="4" id="KW-1185">Reference proteome</keyword>
<keyword evidence="2" id="KW-0143">Chaperone</keyword>
<dbReference type="SUPFAM" id="SSF54849">
    <property type="entry name" value="GroEL-intermediate domain like"/>
    <property type="match status" value="1"/>
</dbReference>
<dbReference type="GO" id="GO:0140662">
    <property type="term" value="F:ATP-dependent protein folding chaperone"/>
    <property type="evidence" value="ECO:0007669"/>
    <property type="project" value="InterPro"/>
</dbReference>
<dbReference type="Proteomes" id="UP001237642">
    <property type="component" value="Unassembled WGS sequence"/>
</dbReference>
<evidence type="ECO:0000256" key="2">
    <source>
        <dbReference type="ARBA" id="ARBA00023186"/>
    </source>
</evidence>
<evidence type="ECO:0000256" key="1">
    <source>
        <dbReference type="ARBA" id="ARBA00006607"/>
    </source>
</evidence>
<dbReference type="InterPro" id="IPR027409">
    <property type="entry name" value="GroEL-like_apical_dom_sf"/>
</dbReference>
<dbReference type="SUPFAM" id="SSF52029">
    <property type="entry name" value="GroEL apical domain-like"/>
    <property type="match status" value="1"/>
</dbReference>
<comment type="similarity">
    <text evidence="1">Belongs to the chaperonin (HSP60) family.</text>
</comment>
<sequence length="360" mass="39815">MGRILANLSFFELDLMDQVMFEGLCGVQLYTGDNDMRTRDGTWDVTIAKCGIPGTHLIKFKVDSYKYHAIETVQGCYVKGNLGRIFLVASENLLETGDVVTVMVSGKRGSSCTEEGRRECEVLETGIKVQVAIISTNDEREISELIGHAMEKVEKQGVITFDNGNTLNIEFEVVEWMKLGRGFSPYFVTNKKTQNYELDNLLILLRVISNMNLEIDAPVMLVISNQRADVRRKEANLEDLVVLIGGDVTGEERGSSLDKIDVLHTAKERCEEDKHGCELRIVGAVGTSKSPLLLVRHVNEDHELETTQGDVQGSDAQGAVEHGIALGVAQGQEITWDCVVGCDQAPVLVETYFLSFVLLV</sequence>
<accession>A0AAD8ICV1</accession>
<dbReference type="Gene3D" id="3.30.260.10">
    <property type="entry name" value="TCP-1-like chaperonin intermediate domain"/>
    <property type="match status" value="1"/>
</dbReference>
<reference evidence="3" key="1">
    <citation type="submission" date="2023-02" db="EMBL/GenBank/DDBJ databases">
        <title>Genome of toxic invasive species Heracleum sosnowskyi carries increased number of genes despite the absence of recent whole-genome duplications.</title>
        <authorList>
            <person name="Schelkunov M."/>
            <person name="Shtratnikova V."/>
            <person name="Makarenko M."/>
            <person name="Klepikova A."/>
            <person name="Omelchenko D."/>
            <person name="Novikova G."/>
            <person name="Obukhova E."/>
            <person name="Bogdanov V."/>
            <person name="Penin A."/>
            <person name="Logacheva M."/>
        </authorList>
    </citation>
    <scope>NUCLEOTIDE SEQUENCE</scope>
    <source>
        <strain evidence="3">Hsosn_3</strain>
        <tissue evidence="3">Leaf</tissue>
    </source>
</reference>
<dbReference type="GO" id="GO:0042026">
    <property type="term" value="P:protein refolding"/>
    <property type="evidence" value="ECO:0007669"/>
    <property type="project" value="InterPro"/>
</dbReference>
<evidence type="ECO:0000313" key="4">
    <source>
        <dbReference type="Proteomes" id="UP001237642"/>
    </source>
</evidence>
<dbReference type="PANTHER" id="PTHR45633">
    <property type="entry name" value="60 KDA HEAT SHOCK PROTEIN, MITOCHONDRIAL"/>
    <property type="match status" value="1"/>
</dbReference>
<protein>
    <submittedName>
        <fullName evidence="3">Uncharacterized protein</fullName>
    </submittedName>
</protein>
<gene>
    <name evidence="3" type="ORF">POM88_028369</name>
</gene>
<dbReference type="InterPro" id="IPR001844">
    <property type="entry name" value="Cpn60/GroEL"/>
</dbReference>
<proteinExistence type="inferred from homology"/>
<dbReference type="EMBL" id="JAUIZM010000006">
    <property type="protein sequence ID" value="KAK1381625.1"/>
    <property type="molecule type" value="Genomic_DNA"/>
</dbReference>
<reference evidence="3" key="2">
    <citation type="submission" date="2023-05" db="EMBL/GenBank/DDBJ databases">
        <authorList>
            <person name="Schelkunov M.I."/>
        </authorList>
    </citation>
    <scope>NUCLEOTIDE SEQUENCE</scope>
    <source>
        <strain evidence="3">Hsosn_3</strain>
        <tissue evidence="3">Leaf</tissue>
    </source>
</reference>
<comment type="caution">
    <text evidence="3">The sequence shown here is derived from an EMBL/GenBank/DDBJ whole genome shotgun (WGS) entry which is preliminary data.</text>
</comment>